<gene>
    <name evidence="1" type="ORF">SAMN04490181_5516</name>
</gene>
<dbReference type="Proteomes" id="UP000199620">
    <property type="component" value="Chromosome I"/>
</dbReference>
<accession>A0ABY0WNL2</accession>
<evidence type="ECO:0008006" key="3">
    <source>
        <dbReference type="Google" id="ProtNLM"/>
    </source>
</evidence>
<keyword evidence="2" id="KW-1185">Reference proteome</keyword>
<evidence type="ECO:0000313" key="1">
    <source>
        <dbReference type="EMBL" id="SDV12852.1"/>
    </source>
</evidence>
<sequence>MPNRPAHPLMRQSTRTMSNLAWVQWWATPWLYSSEDWRTVDEHAALSMLYHSRHLRVGKIYGVAPCLPPTPQPTLLQLALASPDQLDLVLALIDSTCRPTYASALNENLQQWCNRLSKALPPDMLLPDDDPLQLLRTWVNPATWQRIRLRFPRRRVLDLEKKSLALGDSYSRLDTLWHAVVWRIATINSDGKAPYAKDHGD</sequence>
<organism evidence="1 2">
    <name type="scientific">Pseudomonas brenneri</name>
    <dbReference type="NCBI Taxonomy" id="129817"/>
    <lineage>
        <taxon>Bacteria</taxon>
        <taxon>Pseudomonadati</taxon>
        <taxon>Pseudomonadota</taxon>
        <taxon>Gammaproteobacteria</taxon>
        <taxon>Pseudomonadales</taxon>
        <taxon>Pseudomonadaceae</taxon>
        <taxon>Pseudomonas</taxon>
    </lineage>
</organism>
<proteinExistence type="predicted"/>
<name>A0ABY0WNL2_9PSED</name>
<evidence type="ECO:0000313" key="2">
    <source>
        <dbReference type="Proteomes" id="UP000199620"/>
    </source>
</evidence>
<protein>
    <recommendedName>
        <fullName evidence="3">Type III secretion protein</fullName>
    </recommendedName>
</protein>
<dbReference type="EMBL" id="LT629800">
    <property type="protein sequence ID" value="SDV12852.1"/>
    <property type="molecule type" value="Genomic_DNA"/>
</dbReference>
<reference evidence="1 2" key="1">
    <citation type="submission" date="2016-10" db="EMBL/GenBank/DDBJ databases">
        <authorList>
            <person name="Varghese N."/>
            <person name="Submissions S."/>
        </authorList>
    </citation>
    <scope>NUCLEOTIDE SEQUENCE [LARGE SCALE GENOMIC DNA]</scope>
    <source>
        <strain evidence="1 2">BS2771</strain>
    </source>
</reference>